<name>A0AA86JR45_9CLOT</name>
<organism evidence="1 2">
    <name type="scientific">Clostridium neonatale</name>
    <dbReference type="NCBI Taxonomy" id="137838"/>
    <lineage>
        <taxon>Bacteria</taxon>
        <taxon>Bacillati</taxon>
        <taxon>Bacillota</taxon>
        <taxon>Clostridia</taxon>
        <taxon>Eubacteriales</taxon>
        <taxon>Clostridiaceae</taxon>
        <taxon>Clostridium</taxon>
    </lineage>
</organism>
<sequence>MNMRFYGIMNGRAILEDALTKIN</sequence>
<proteinExistence type="predicted"/>
<comment type="caution">
    <text evidence="1">The sequence shown here is derived from an EMBL/GenBank/DDBJ whole genome shotgun (WGS) entry which is preliminary data.</text>
</comment>
<protein>
    <submittedName>
        <fullName evidence="1">Uncharacterized protein</fullName>
    </submittedName>
</protein>
<dbReference type="EMBL" id="CAKJVE010000004">
    <property type="protein sequence ID" value="CAG9710459.1"/>
    <property type="molecule type" value="Genomic_DNA"/>
</dbReference>
<reference evidence="1" key="1">
    <citation type="submission" date="2021-10" db="EMBL/GenBank/DDBJ databases">
        <authorList>
            <person name="Mesa V."/>
        </authorList>
    </citation>
    <scope>NUCLEOTIDE SEQUENCE</scope>
    <source>
        <strain evidence="1">CC3_PB</strain>
    </source>
</reference>
<evidence type="ECO:0000313" key="2">
    <source>
        <dbReference type="Proteomes" id="UP000789738"/>
    </source>
</evidence>
<dbReference type="Proteomes" id="UP000789738">
    <property type="component" value="Unassembled WGS sequence"/>
</dbReference>
<dbReference type="AlphaFoldDB" id="A0AA86JR45"/>
<accession>A0AA86JR45</accession>
<gene>
    <name evidence="1" type="ORF">CNEO_44779</name>
</gene>
<evidence type="ECO:0000313" key="1">
    <source>
        <dbReference type="EMBL" id="CAG9710459.1"/>
    </source>
</evidence>